<proteinExistence type="predicted"/>
<evidence type="ECO:0000313" key="2">
    <source>
        <dbReference type="EMBL" id="POP50975.1"/>
    </source>
</evidence>
<dbReference type="Proteomes" id="UP000247005">
    <property type="component" value="Unassembled WGS sequence"/>
</dbReference>
<comment type="caution">
    <text evidence="2">The sequence shown here is derived from an EMBL/GenBank/DDBJ whole genome shotgun (WGS) entry which is preliminary data.</text>
</comment>
<name>A0A2P5GWR6_9ENTR</name>
<sequence>MFLFVEEISARSKYLFFFQIIDMPSSPYVTWILPFLRFRNLNLTSKSTLVLKRILTRILTI</sequence>
<evidence type="ECO:0000313" key="3">
    <source>
        <dbReference type="Proteomes" id="UP000237073"/>
    </source>
</evidence>
<keyword evidence="3" id="KW-1185">Reference proteome</keyword>
<organism evidence="2 4">
    <name type="scientific">Superficieibacter electus</name>
    <dbReference type="NCBI Taxonomy" id="2022662"/>
    <lineage>
        <taxon>Bacteria</taxon>
        <taxon>Pseudomonadati</taxon>
        <taxon>Pseudomonadota</taxon>
        <taxon>Gammaproteobacteria</taxon>
        <taxon>Enterobacterales</taxon>
        <taxon>Enterobacteriaceae</taxon>
        <taxon>Superficieibacter</taxon>
    </lineage>
</organism>
<evidence type="ECO:0000313" key="4">
    <source>
        <dbReference type="Proteomes" id="UP000247005"/>
    </source>
</evidence>
<reference evidence="3 4" key="1">
    <citation type="submission" date="2018-01" db="EMBL/GenBank/DDBJ databases">
        <title>Superficieibacter electus gen. nov., sp. nov., an extended-spectrum beta-lactamase possessing member of the Enterobacteriaceae family, isolated from intensive care unit surfaces.</title>
        <authorList>
            <person name="Potter R.F."/>
            <person name="D'Souza A.W."/>
        </authorList>
    </citation>
    <scope>NUCLEOTIDE SEQUENCE [LARGE SCALE GENOMIC DNA]</scope>
    <source>
        <strain evidence="2 4">BP-1</strain>
        <strain evidence="1 3">BP-2</strain>
    </source>
</reference>
<protein>
    <submittedName>
        <fullName evidence="2">Uncharacterized protein</fullName>
    </submittedName>
</protein>
<dbReference type="AlphaFoldDB" id="A0A2P5GWR6"/>
<dbReference type="EMBL" id="PQGD01000001">
    <property type="protein sequence ID" value="POP50975.1"/>
    <property type="molecule type" value="Genomic_DNA"/>
</dbReference>
<dbReference type="Proteomes" id="UP000237073">
    <property type="component" value="Unassembled WGS sequence"/>
</dbReference>
<evidence type="ECO:0000313" key="1">
    <source>
        <dbReference type="EMBL" id="POP48014.1"/>
    </source>
</evidence>
<dbReference type="EMBL" id="PQGE01000001">
    <property type="protein sequence ID" value="POP48014.1"/>
    <property type="molecule type" value="Genomic_DNA"/>
</dbReference>
<accession>A0A2P5GWR6</accession>
<gene>
    <name evidence="2" type="ORF">CHU32_01635</name>
    <name evidence="1" type="ORF">CHU33_01630</name>
</gene>